<evidence type="ECO:0000256" key="2">
    <source>
        <dbReference type="ARBA" id="ARBA00022801"/>
    </source>
</evidence>
<gene>
    <name evidence="4" type="ORF">FHK04_09990</name>
</gene>
<sequence length="294" mass="32905">MINMNIKNKSLLKTAVLAGAAAYLHLQNTWIQKTEYTIPVKNLAPENEGLKIVQISDLHLPKEKIDLNKLVNMTKEADPDFIFLTGDQIQGNDTFDPSVVEKLFRKLAAIAPTYAINGNHDRHSPMFQIALDLYKKTGIRYLDDEAISVLAKGRKPVVIMGLSDKSSAIQKITKDFLKKIRLRKDWQGQTRLLLAHRPEHFLKYHIDPEKSADITFAGHAHGGQIRIPRLGGLYAPGQGRMPQHTEGVYLLPTDQEKKLIVSRGIGGSSFPFRINNRPELIVVTLTNGSVSESL</sequence>
<dbReference type="GO" id="GO:0016020">
    <property type="term" value="C:membrane"/>
    <property type="evidence" value="ECO:0007669"/>
    <property type="project" value="GOC"/>
</dbReference>
<keyword evidence="2" id="KW-0378">Hydrolase</keyword>
<dbReference type="Proteomes" id="UP000313395">
    <property type="component" value="Unassembled WGS sequence"/>
</dbReference>
<dbReference type="PANTHER" id="PTHR31302:SF31">
    <property type="entry name" value="PHOSPHODIESTERASE YAEI"/>
    <property type="match status" value="1"/>
</dbReference>
<dbReference type="EMBL" id="VENO01000003">
    <property type="protein sequence ID" value="TNV68531.1"/>
    <property type="molecule type" value="Genomic_DNA"/>
</dbReference>
<protein>
    <submittedName>
        <fullName evidence="4">Metallophosphoesterase</fullName>
    </submittedName>
</protein>
<dbReference type="AlphaFoldDB" id="A0A5C5E6C4"/>
<dbReference type="Pfam" id="PF00149">
    <property type="entry name" value="Metallophos"/>
    <property type="match status" value="1"/>
</dbReference>
<feature type="domain" description="Calcineurin-like phosphoesterase" evidence="3">
    <location>
        <begin position="50"/>
        <end position="221"/>
    </location>
</feature>
<dbReference type="GO" id="GO:0008758">
    <property type="term" value="F:UDP-2,3-diacylglucosamine hydrolase activity"/>
    <property type="evidence" value="ECO:0007669"/>
    <property type="project" value="TreeGrafter"/>
</dbReference>
<proteinExistence type="predicted"/>
<keyword evidence="1" id="KW-0479">Metal-binding</keyword>
<dbReference type="InterPro" id="IPR004843">
    <property type="entry name" value="Calcineurin-like_PHP"/>
</dbReference>
<dbReference type="GO" id="GO:0046872">
    <property type="term" value="F:metal ion binding"/>
    <property type="evidence" value="ECO:0007669"/>
    <property type="project" value="UniProtKB-KW"/>
</dbReference>
<evidence type="ECO:0000256" key="1">
    <source>
        <dbReference type="ARBA" id="ARBA00022723"/>
    </source>
</evidence>
<comment type="caution">
    <text evidence="4">The sequence shown here is derived from an EMBL/GenBank/DDBJ whole genome shotgun (WGS) entry which is preliminary data.</text>
</comment>
<evidence type="ECO:0000313" key="5">
    <source>
        <dbReference type="Proteomes" id="UP000313395"/>
    </source>
</evidence>
<dbReference type="SUPFAM" id="SSF56300">
    <property type="entry name" value="Metallo-dependent phosphatases"/>
    <property type="match status" value="1"/>
</dbReference>
<dbReference type="Gene3D" id="3.60.21.10">
    <property type="match status" value="1"/>
</dbReference>
<evidence type="ECO:0000259" key="3">
    <source>
        <dbReference type="Pfam" id="PF00149"/>
    </source>
</evidence>
<accession>A0A5C5E6C4</accession>
<evidence type="ECO:0000313" key="4">
    <source>
        <dbReference type="EMBL" id="TNV68531.1"/>
    </source>
</evidence>
<name>A0A5C5E6C4_9LACT</name>
<dbReference type="InterPro" id="IPR029052">
    <property type="entry name" value="Metallo-depent_PP-like"/>
</dbReference>
<dbReference type="PANTHER" id="PTHR31302">
    <property type="entry name" value="TRANSMEMBRANE PROTEIN WITH METALLOPHOSPHOESTERASE DOMAIN-RELATED"/>
    <property type="match status" value="1"/>
</dbReference>
<reference evidence="4 5" key="1">
    <citation type="submission" date="2019-06" db="EMBL/GenBank/DDBJ databases">
        <title>Description Trichococcus psychrophilus sp. nov., isolated from a cold spring, by genomic and phenotypic analyses.</title>
        <authorList>
            <person name="Zakharyuk A."/>
        </authorList>
    </citation>
    <scope>NUCLEOTIDE SEQUENCE [LARGE SCALE GENOMIC DNA]</scope>
    <source>
        <strain evidence="4 5">SKBG</strain>
    </source>
</reference>
<keyword evidence="5" id="KW-1185">Reference proteome</keyword>
<organism evidence="4 5">
    <name type="scientific">Trichococcus shcherbakoviae subsp. psychrophilus</name>
    <dbReference type="NCBI Taxonomy" id="2585775"/>
    <lineage>
        <taxon>Bacteria</taxon>
        <taxon>Bacillati</taxon>
        <taxon>Bacillota</taxon>
        <taxon>Bacilli</taxon>
        <taxon>Lactobacillales</taxon>
        <taxon>Carnobacteriaceae</taxon>
        <taxon>Trichococcus</taxon>
    </lineage>
</organism>
<dbReference type="GO" id="GO:0009245">
    <property type="term" value="P:lipid A biosynthetic process"/>
    <property type="evidence" value="ECO:0007669"/>
    <property type="project" value="TreeGrafter"/>
</dbReference>
<dbReference type="InterPro" id="IPR051158">
    <property type="entry name" value="Metallophosphoesterase_sf"/>
</dbReference>